<keyword evidence="1" id="KW-0812">Transmembrane</keyword>
<organism evidence="3 4">
    <name type="scientific">Trichlorobacter ammonificans</name>
    <dbReference type="NCBI Taxonomy" id="2916410"/>
    <lineage>
        <taxon>Bacteria</taxon>
        <taxon>Pseudomonadati</taxon>
        <taxon>Thermodesulfobacteriota</taxon>
        <taxon>Desulfuromonadia</taxon>
        <taxon>Geobacterales</taxon>
        <taxon>Geobacteraceae</taxon>
        <taxon>Trichlorobacter</taxon>
    </lineage>
</organism>
<name>A0ABM9D541_9BACT</name>
<evidence type="ECO:0000313" key="4">
    <source>
        <dbReference type="Proteomes" id="UP001295463"/>
    </source>
</evidence>
<dbReference type="Pfam" id="PF03599">
    <property type="entry name" value="CdhD"/>
    <property type="match status" value="1"/>
</dbReference>
<dbReference type="RefSeq" id="WP_305731297.1">
    <property type="nucleotide sequence ID" value="NZ_OW150024.1"/>
</dbReference>
<accession>A0ABM9D541</accession>
<dbReference type="EMBL" id="OW150024">
    <property type="protein sequence ID" value="CAH2030357.1"/>
    <property type="molecule type" value="Genomic_DNA"/>
</dbReference>
<dbReference type="NCBIfam" id="NF040863">
    <property type="entry name" value="HgcA_corrinoid"/>
    <property type="match status" value="1"/>
</dbReference>
<evidence type="ECO:0000313" key="3">
    <source>
        <dbReference type="EMBL" id="CAH2030357.1"/>
    </source>
</evidence>
<dbReference type="Proteomes" id="UP001295463">
    <property type="component" value="Chromosome"/>
</dbReference>
<feature type="domain" description="CO dehydrogenase/acetyl-CoA synthase delta subunit TIM barrel" evidence="2">
    <location>
        <begin position="100"/>
        <end position="210"/>
    </location>
</feature>
<evidence type="ECO:0000256" key="1">
    <source>
        <dbReference type="SAM" id="Phobius"/>
    </source>
</evidence>
<sequence length="391" mass="40970">MATDTKPSCCPPSSACCAPTPPTSSCRPTEAADPAIDAAPCCGPAALMRGGTINDQVPGFQAWLSTAAGPAPRISTQLSMRDHLGACTVRWGINRMRYIVPPGLYAIGNPTADAPVLVTANYKMSYDLVRSVLSGSNVWLVVLETFGVNVWCAAGKGTFGTRELVERIELSGLSRVVSHRVLILPLLGAPGVAAHEVLRQTGFTVRYGPIRAADLPAYLDNGMTTTPAMRRLTFSFYERLVLVPVELVQALKPTALALLLLFAAGILAGGMRTGATAALAWLGAVLTGVVVGPLLLPWLPGRSFAIKGAVAGGIWSLAWYLIAGGMTWSFPETAASFLALPAVSSFYTLNFTGCTTYTSPSGVRTEMRLALPVMAGALLLGGVLLLAGHLL</sequence>
<feature type="transmembrane region" description="Helical" evidence="1">
    <location>
        <begin position="334"/>
        <end position="357"/>
    </location>
</feature>
<keyword evidence="4" id="KW-1185">Reference proteome</keyword>
<feature type="transmembrane region" description="Helical" evidence="1">
    <location>
        <begin position="369"/>
        <end position="390"/>
    </location>
</feature>
<gene>
    <name evidence="3" type="ORF">GEAMG1_0540</name>
</gene>
<keyword evidence="1" id="KW-1133">Transmembrane helix</keyword>
<feature type="transmembrane region" description="Helical" evidence="1">
    <location>
        <begin position="304"/>
        <end position="322"/>
    </location>
</feature>
<feature type="transmembrane region" description="Helical" evidence="1">
    <location>
        <begin position="278"/>
        <end position="297"/>
    </location>
</feature>
<keyword evidence="1" id="KW-0472">Membrane</keyword>
<evidence type="ECO:0000259" key="2">
    <source>
        <dbReference type="Pfam" id="PF03599"/>
    </source>
</evidence>
<dbReference type="InterPro" id="IPR016041">
    <property type="entry name" value="Ac-CoA_synth_d_su_TIM-brl"/>
</dbReference>
<reference evidence="3 4" key="1">
    <citation type="submission" date="2022-03" db="EMBL/GenBank/DDBJ databases">
        <authorList>
            <person name="Koch H."/>
        </authorList>
    </citation>
    <scope>NUCLEOTIDE SEQUENCE [LARGE SCALE GENOMIC DNA]</scope>
    <source>
        <strain evidence="3 4">G1</strain>
    </source>
</reference>
<protein>
    <submittedName>
        <fullName evidence="3">Carbon monoxide dehydrogenase corrinoid/iron-sulfur protein</fullName>
    </submittedName>
</protein>
<dbReference type="Gene3D" id="3.40.50.11600">
    <property type="match status" value="1"/>
</dbReference>
<proteinExistence type="predicted"/>